<dbReference type="EMBL" id="LQQU01000060">
    <property type="protein sequence ID" value="KZE24965.1"/>
    <property type="molecule type" value="Genomic_DNA"/>
</dbReference>
<reference evidence="4" key="1">
    <citation type="submission" date="2016-01" db="EMBL/GenBank/DDBJ databases">
        <title>Draft genome of Chromobacterium sp. F49.</title>
        <authorList>
            <person name="Hong K.W."/>
        </authorList>
    </citation>
    <scope>NUCLEOTIDE SEQUENCE [LARGE SCALE GENOMIC DNA]</scope>
    <source>
        <strain evidence="4">CN10</strain>
    </source>
</reference>
<feature type="domain" description="GST N-terminal" evidence="1">
    <location>
        <begin position="1"/>
        <end position="77"/>
    </location>
</feature>
<dbReference type="STRING" id="1452487.AVW16_03870"/>
<dbReference type="RefSeq" id="WP_066614892.1">
    <property type="nucleotide sequence ID" value="NZ_LQQU01000060.1"/>
</dbReference>
<dbReference type="Gene3D" id="3.40.30.10">
    <property type="entry name" value="Glutaredoxin"/>
    <property type="match status" value="1"/>
</dbReference>
<dbReference type="Gene3D" id="1.20.1050.10">
    <property type="match status" value="1"/>
</dbReference>
<dbReference type="Pfam" id="PF13417">
    <property type="entry name" value="GST_N_3"/>
    <property type="match status" value="1"/>
</dbReference>
<dbReference type="AlphaFoldDB" id="A0A165EK57"/>
<dbReference type="InterPro" id="IPR040079">
    <property type="entry name" value="Glutathione_S-Trfase"/>
</dbReference>
<dbReference type="PROSITE" id="PS50405">
    <property type="entry name" value="GST_CTER"/>
    <property type="match status" value="1"/>
</dbReference>
<dbReference type="InterPro" id="IPR004045">
    <property type="entry name" value="Glutathione_S-Trfase_N"/>
</dbReference>
<gene>
    <name evidence="3" type="ORF">AVW16_03870</name>
</gene>
<dbReference type="SUPFAM" id="SSF52833">
    <property type="entry name" value="Thioredoxin-like"/>
    <property type="match status" value="1"/>
</dbReference>
<dbReference type="GO" id="GO:0005737">
    <property type="term" value="C:cytoplasm"/>
    <property type="evidence" value="ECO:0007669"/>
    <property type="project" value="TreeGrafter"/>
</dbReference>
<evidence type="ECO:0000259" key="1">
    <source>
        <dbReference type="PROSITE" id="PS50404"/>
    </source>
</evidence>
<dbReference type="Pfam" id="PF00043">
    <property type="entry name" value="GST_C"/>
    <property type="match status" value="1"/>
</dbReference>
<dbReference type="InterPro" id="IPR036282">
    <property type="entry name" value="Glutathione-S-Trfase_C_sf"/>
</dbReference>
<dbReference type="PANTHER" id="PTHR43968">
    <property type="match status" value="1"/>
</dbReference>
<accession>A0A165EK57</accession>
<dbReference type="OrthoDB" id="5242791at2"/>
<evidence type="ECO:0000259" key="2">
    <source>
        <dbReference type="PROSITE" id="PS50405"/>
    </source>
</evidence>
<dbReference type="InterPro" id="IPR004046">
    <property type="entry name" value="GST_C"/>
</dbReference>
<evidence type="ECO:0000313" key="4">
    <source>
        <dbReference type="Proteomes" id="UP000076625"/>
    </source>
</evidence>
<dbReference type="PANTHER" id="PTHR43968:SF6">
    <property type="entry name" value="GLUTATHIONE S-TRANSFERASE OMEGA"/>
    <property type="match status" value="1"/>
</dbReference>
<comment type="caution">
    <text evidence="3">The sequence shown here is derived from an EMBL/GenBank/DDBJ whole genome shotgun (WGS) entry which is preliminary data.</text>
</comment>
<protein>
    <submittedName>
        <fullName evidence="3">Glutathione transferase</fullName>
    </submittedName>
</protein>
<dbReference type="PROSITE" id="PS50404">
    <property type="entry name" value="GST_NTER"/>
    <property type="match status" value="1"/>
</dbReference>
<feature type="domain" description="GST C-terminal" evidence="2">
    <location>
        <begin position="82"/>
        <end position="218"/>
    </location>
</feature>
<dbReference type="CDD" id="cd00570">
    <property type="entry name" value="GST_N_family"/>
    <property type="match status" value="1"/>
</dbReference>
<dbReference type="InterPro" id="IPR050983">
    <property type="entry name" value="GST_Omega/HSP26"/>
</dbReference>
<keyword evidence="4" id="KW-1185">Reference proteome</keyword>
<sequence length="219" mass="23869">MITLYGAALSPHYTKVRIALIEKGVNYREVPTSPSQSEAFLAKSPLGKIPCVEINGQPLAESGAIVEWLEDAYPTAALLPDSPLARAQVRELAGFLEYGLLEAARPLMSEWLWGHHQNEAQRAHATDRIERGLAAVLLRARFAPWLAGEAFTLADAVAAAVLPVVARSTQAVLGRDLVAEVPDLVDYLDRLAVRPSVADTWAARDAMLDDIREGRLELL</sequence>
<organism evidence="3 4">
    <name type="scientific">Crenobacter luteus</name>
    <dbReference type="NCBI Taxonomy" id="1452487"/>
    <lineage>
        <taxon>Bacteria</taxon>
        <taxon>Pseudomonadati</taxon>
        <taxon>Pseudomonadota</taxon>
        <taxon>Betaproteobacteria</taxon>
        <taxon>Neisseriales</taxon>
        <taxon>Neisseriaceae</taxon>
        <taxon>Crenobacter</taxon>
    </lineage>
</organism>
<dbReference type="GO" id="GO:0016740">
    <property type="term" value="F:transferase activity"/>
    <property type="evidence" value="ECO:0007669"/>
    <property type="project" value="UniProtKB-KW"/>
</dbReference>
<proteinExistence type="predicted"/>
<evidence type="ECO:0000313" key="3">
    <source>
        <dbReference type="EMBL" id="KZE24965.1"/>
    </source>
</evidence>
<dbReference type="Proteomes" id="UP000076625">
    <property type="component" value="Unassembled WGS sequence"/>
</dbReference>
<dbReference type="SFLD" id="SFLDG00358">
    <property type="entry name" value="Main_(cytGST)"/>
    <property type="match status" value="1"/>
</dbReference>
<name>A0A165EK57_9NEIS</name>
<dbReference type="SFLD" id="SFLDS00019">
    <property type="entry name" value="Glutathione_Transferase_(cytos"/>
    <property type="match status" value="1"/>
</dbReference>
<keyword evidence="3" id="KW-0808">Transferase</keyword>
<dbReference type="InterPro" id="IPR010987">
    <property type="entry name" value="Glutathione-S-Trfase_C-like"/>
</dbReference>
<dbReference type="InterPro" id="IPR036249">
    <property type="entry name" value="Thioredoxin-like_sf"/>
</dbReference>
<dbReference type="SUPFAM" id="SSF47616">
    <property type="entry name" value="GST C-terminal domain-like"/>
    <property type="match status" value="1"/>
</dbReference>